<gene>
    <name evidence="1" type="ORF">CUJ86_08830</name>
</gene>
<keyword evidence="2" id="KW-1185">Reference proteome</keyword>
<sequence>MRMPLNDRVIAILGEEVGPSARVVLSRCSRTSLGKTPDDLVPTDLPVLADAVHAAVRATLGEGIAARIRQGILALR</sequence>
<reference evidence="1 2" key="1">
    <citation type="submission" date="2017-11" db="EMBL/GenBank/DDBJ databases">
        <title>Isolation and Characterization of Methanofollis Species from Methane Seep Offshore SW Taiwan.</title>
        <authorList>
            <person name="Teng N.-H."/>
            <person name="Lai M.-C."/>
            <person name="Chen S.-C."/>
        </authorList>
    </citation>
    <scope>NUCLEOTIDE SEQUENCE [LARGE SCALE GENOMIC DNA]</scope>
    <source>
        <strain evidence="1 2">FWC-SCC2</strain>
    </source>
</reference>
<dbReference type="EMBL" id="PGCL01000003">
    <property type="protein sequence ID" value="TAJ44124.1"/>
    <property type="molecule type" value="Genomic_DNA"/>
</dbReference>
<evidence type="ECO:0000313" key="1">
    <source>
        <dbReference type="EMBL" id="TAJ44124.1"/>
    </source>
</evidence>
<evidence type="ECO:0000313" key="2">
    <source>
        <dbReference type="Proteomes" id="UP000292580"/>
    </source>
</evidence>
<name>A0A483CTS5_9EURY</name>
<proteinExistence type="predicted"/>
<organism evidence="1 2">
    <name type="scientific">Methanofollis fontis</name>
    <dbReference type="NCBI Taxonomy" id="2052832"/>
    <lineage>
        <taxon>Archaea</taxon>
        <taxon>Methanobacteriati</taxon>
        <taxon>Methanobacteriota</taxon>
        <taxon>Stenosarchaea group</taxon>
        <taxon>Methanomicrobia</taxon>
        <taxon>Methanomicrobiales</taxon>
        <taxon>Methanomicrobiaceae</taxon>
        <taxon>Methanofollis</taxon>
    </lineage>
</organism>
<accession>A0A483CTS5</accession>
<comment type="caution">
    <text evidence="1">The sequence shown here is derived from an EMBL/GenBank/DDBJ whole genome shotgun (WGS) entry which is preliminary data.</text>
</comment>
<dbReference type="Proteomes" id="UP000292580">
    <property type="component" value="Unassembled WGS sequence"/>
</dbReference>
<protein>
    <submittedName>
        <fullName evidence="1">Uncharacterized protein</fullName>
    </submittedName>
</protein>
<dbReference type="AlphaFoldDB" id="A0A483CTS5"/>